<keyword evidence="6" id="KW-0106">Calcium</keyword>
<dbReference type="InterPro" id="IPR050738">
    <property type="entry name" value="Sulfatase"/>
</dbReference>
<gene>
    <name evidence="9" type="ORF">C9I99_12185</name>
</gene>
<keyword evidence="4 7" id="KW-0732">Signal</keyword>
<dbReference type="PANTHER" id="PTHR42693">
    <property type="entry name" value="ARYLSULFATASE FAMILY MEMBER"/>
    <property type="match status" value="1"/>
</dbReference>
<sequence length="484" mass="54123">MSKKKVVASSIAGLLLPSLSYAADVQPNVVIMMVDNLGFGELQSYGSVRGVPTPNLDQLAKEGIRLTNFNVEPQCTPTRSAFMTGRRPLRTATTEVVWGMDYGMVNWEVTMANKFKELGYNTAIYGKWHLGDTEGRTPLDQGFDDFFGVLNTSDESIYSSQLHFDKEDGEIPQIQDTKDGKIQNVMDFNLETRRTIDGEITDRAVTYISEQLEAGSPFFTFVSFTQPHLPTIPHPDFAGVTGKGDYADVLHELDHRAGQIIDTIEDAGARDNTLIIWLSDNGPEWHYPHHGISAPWRGGYFTALEGAIRVPFIASMPGTIKEGNVSNEIVHVVDVMPTVGELVGYDMPTDRHIDGINQWAFLKGDMKQSNRDGFYISNGQIFQAYKWNDWKLHFYEQDIMPEAPVKRQIPAIYDLSSDPQEMYDLRDDAVRILPTVIKRSVAAQQNLATGCDTIPFPAPNGYEPDCKGADFSKFVPDGYRKAEK</sequence>
<keyword evidence="10" id="KW-1185">Reference proteome</keyword>
<dbReference type="EMBL" id="PYMH01000005">
    <property type="protein sequence ID" value="PSU33531.1"/>
    <property type="molecule type" value="Genomic_DNA"/>
</dbReference>
<dbReference type="PANTHER" id="PTHR42693:SF42">
    <property type="entry name" value="ARYLSULFATASE G"/>
    <property type="match status" value="1"/>
</dbReference>
<organism evidence="9 10">
    <name type="scientific">Photobacterium lutimaris</name>
    <dbReference type="NCBI Taxonomy" id="388278"/>
    <lineage>
        <taxon>Bacteria</taxon>
        <taxon>Pseudomonadati</taxon>
        <taxon>Pseudomonadota</taxon>
        <taxon>Gammaproteobacteria</taxon>
        <taxon>Vibrionales</taxon>
        <taxon>Vibrionaceae</taxon>
        <taxon>Photobacterium</taxon>
    </lineage>
</organism>
<dbReference type="Gene3D" id="3.30.1120.10">
    <property type="match status" value="1"/>
</dbReference>
<dbReference type="RefSeq" id="WP_107349166.1">
    <property type="nucleotide sequence ID" value="NZ_PYMH01000005.1"/>
</dbReference>
<feature type="chain" id="PRO_5015511349" evidence="7">
    <location>
        <begin position="23"/>
        <end position="484"/>
    </location>
</feature>
<dbReference type="Pfam" id="PF00884">
    <property type="entry name" value="Sulfatase"/>
    <property type="match status" value="1"/>
</dbReference>
<evidence type="ECO:0000256" key="2">
    <source>
        <dbReference type="ARBA" id="ARBA00008779"/>
    </source>
</evidence>
<dbReference type="Proteomes" id="UP000241222">
    <property type="component" value="Unassembled WGS sequence"/>
</dbReference>
<evidence type="ECO:0000259" key="8">
    <source>
        <dbReference type="Pfam" id="PF00884"/>
    </source>
</evidence>
<accession>A0A2T3IY65</accession>
<keyword evidence="5" id="KW-0378">Hydrolase</keyword>
<evidence type="ECO:0000313" key="10">
    <source>
        <dbReference type="Proteomes" id="UP000241222"/>
    </source>
</evidence>
<dbReference type="GO" id="GO:0004065">
    <property type="term" value="F:arylsulfatase activity"/>
    <property type="evidence" value="ECO:0007669"/>
    <property type="project" value="TreeGrafter"/>
</dbReference>
<evidence type="ECO:0000256" key="3">
    <source>
        <dbReference type="ARBA" id="ARBA00022723"/>
    </source>
</evidence>
<evidence type="ECO:0000256" key="4">
    <source>
        <dbReference type="ARBA" id="ARBA00022729"/>
    </source>
</evidence>
<proteinExistence type="inferred from homology"/>
<evidence type="ECO:0000256" key="7">
    <source>
        <dbReference type="SAM" id="SignalP"/>
    </source>
</evidence>
<dbReference type="AlphaFoldDB" id="A0A2T3IY65"/>
<dbReference type="InterPro" id="IPR000917">
    <property type="entry name" value="Sulfatase_N"/>
</dbReference>
<dbReference type="SUPFAM" id="SSF53649">
    <property type="entry name" value="Alkaline phosphatase-like"/>
    <property type="match status" value="1"/>
</dbReference>
<name>A0A2T3IY65_9GAMM</name>
<dbReference type="OrthoDB" id="9803751at2"/>
<evidence type="ECO:0000313" key="9">
    <source>
        <dbReference type="EMBL" id="PSU33531.1"/>
    </source>
</evidence>
<comment type="cofactor">
    <cofactor evidence="1">
        <name>Ca(2+)</name>
        <dbReference type="ChEBI" id="CHEBI:29108"/>
    </cofactor>
</comment>
<evidence type="ECO:0000256" key="6">
    <source>
        <dbReference type="ARBA" id="ARBA00022837"/>
    </source>
</evidence>
<dbReference type="GO" id="GO:0046872">
    <property type="term" value="F:metal ion binding"/>
    <property type="evidence" value="ECO:0007669"/>
    <property type="project" value="UniProtKB-KW"/>
</dbReference>
<evidence type="ECO:0000256" key="5">
    <source>
        <dbReference type="ARBA" id="ARBA00022801"/>
    </source>
</evidence>
<evidence type="ECO:0000256" key="1">
    <source>
        <dbReference type="ARBA" id="ARBA00001913"/>
    </source>
</evidence>
<comment type="similarity">
    <text evidence="2">Belongs to the sulfatase family.</text>
</comment>
<comment type="caution">
    <text evidence="9">The sequence shown here is derived from an EMBL/GenBank/DDBJ whole genome shotgun (WGS) entry which is preliminary data.</text>
</comment>
<reference evidence="9 10" key="1">
    <citation type="submission" date="2018-03" db="EMBL/GenBank/DDBJ databases">
        <title>Whole genome sequencing of Histamine producing bacteria.</title>
        <authorList>
            <person name="Butler K."/>
        </authorList>
    </citation>
    <scope>NUCLEOTIDE SEQUENCE [LARGE SCALE GENOMIC DNA]</scope>
    <source>
        <strain evidence="9 10">JCM 13586</strain>
    </source>
</reference>
<protein>
    <submittedName>
        <fullName evidence="9">Arylsulfatase</fullName>
    </submittedName>
</protein>
<keyword evidence="3" id="KW-0479">Metal-binding</keyword>
<feature type="signal peptide" evidence="7">
    <location>
        <begin position="1"/>
        <end position="22"/>
    </location>
</feature>
<feature type="domain" description="Sulfatase N-terminal" evidence="8">
    <location>
        <begin position="27"/>
        <end position="345"/>
    </location>
</feature>
<dbReference type="Gene3D" id="3.40.720.10">
    <property type="entry name" value="Alkaline Phosphatase, subunit A"/>
    <property type="match status" value="1"/>
</dbReference>
<dbReference type="InterPro" id="IPR017850">
    <property type="entry name" value="Alkaline_phosphatase_core_sf"/>
</dbReference>